<evidence type="ECO:0000313" key="2">
    <source>
        <dbReference type="EMBL" id="RMC04827.1"/>
    </source>
</evidence>
<proteinExistence type="predicted"/>
<protein>
    <submittedName>
        <fullName evidence="2">Uncharacterized protein</fullName>
    </submittedName>
</protein>
<sequence>MAEFTHQELSLTLRMGYSMPFSFGTSSTWHHKVSTITPTKYDLAKAQKEPLRRSLPAGLASLQRPRADEDRSDGFVEQLPAQGEDVTLGATAQEWTHPYLNIYFKGKVMPNYTSQSQVCFSETKYALISKIPPLTHHHFLSEILTPFK</sequence>
<dbReference type="AlphaFoldDB" id="A0A3M0KCE5"/>
<dbReference type="Proteomes" id="UP000269221">
    <property type="component" value="Unassembled WGS sequence"/>
</dbReference>
<feature type="compositionally biased region" description="Basic and acidic residues" evidence="1">
    <location>
        <begin position="65"/>
        <end position="74"/>
    </location>
</feature>
<accession>A0A3M0KCE5</accession>
<keyword evidence="3" id="KW-1185">Reference proteome</keyword>
<comment type="caution">
    <text evidence="2">The sequence shown here is derived from an EMBL/GenBank/DDBJ whole genome shotgun (WGS) entry which is preliminary data.</text>
</comment>
<evidence type="ECO:0000313" key="3">
    <source>
        <dbReference type="Proteomes" id="UP000269221"/>
    </source>
</evidence>
<gene>
    <name evidence="2" type="ORF">DUI87_18000</name>
</gene>
<reference evidence="2 3" key="1">
    <citation type="submission" date="2018-07" db="EMBL/GenBank/DDBJ databases">
        <title>A high quality draft genome assembly of the barn swallow (H. rustica rustica).</title>
        <authorList>
            <person name="Formenti G."/>
            <person name="Chiara M."/>
            <person name="Poveda L."/>
            <person name="Francoijs K.-J."/>
            <person name="Bonisoli-Alquati A."/>
            <person name="Canova L."/>
            <person name="Gianfranceschi L."/>
            <person name="Horner D.S."/>
            <person name="Saino N."/>
        </authorList>
    </citation>
    <scope>NUCLEOTIDE SEQUENCE [LARGE SCALE GENOMIC DNA]</scope>
    <source>
        <strain evidence="2">Chelidonia</strain>
        <tissue evidence="2">Blood</tissue>
    </source>
</reference>
<feature type="region of interest" description="Disordered" evidence="1">
    <location>
        <begin position="47"/>
        <end position="74"/>
    </location>
</feature>
<name>A0A3M0KCE5_HIRRU</name>
<organism evidence="2 3">
    <name type="scientific">Hirundo rustica rustica</name>
    <dbReference type="NCBI Taxonomy" id="333673"/>
    <lineage>
        <taxon>Eukaryota</taxon>
        <taxon>Metazoa</taxon>
        <taxon>Chordata</taxon>
        <taxon>Craniata</taxon>
        <taxon>Vertebrata</taxon>
        <taxon>Euteleostomi</taxon>
        <taxon>Archelosauria</taxon>
        <taxon>Archosauria</taxon>
        <taxon>Dinosauria</taxon>
        <taxon>Saurischia</taxon>
        <taxon>Theropoda</taxon>
        <taxon>Coelurosauria</taxon>
        <taxon>Aves</taxon>
        <taxon>Neognathae</taxon>
        <taxon>Neoaves</taxon>
        <taxon>Telluraves</taxon>
        <taxon>Australaves</taxon>
        <taxon>Passeriformes</taxon>
        <taxon>Sylvioidea</taxon>
        <taxon>Hirundinidae</taxon>
        <taxon>Hirundo</taxon>
    </lineage>
</organism>
<evidence type="ECO:0000256" key="1">
    <source>
        <dbReference type="SAM" id="MobiDB-lite"/>
    </source>
</evidence>
<dbReference type="EMBL" id="QRBI01000123">
    <property type="protein sequence ID" value="RMC04827.1"/>
    <property type="molecule type" value="Genomic_DNA"/>
</dbReference>